<dbReference type="EMBL" id="BSXU01001286">
    <property type="protein sequence ID" value="GMG25759.1"/>
    <property type="molecule type" value="Genomic_DNA"/>
</dbReference>
<proteinExistence type="predicted"/>
<reference evidence="2" key="1">
    <citation type="submission" date="2023-04" db="EMBL/GenBank/DDBJ databases">
        <title>Ambrosiozyma monospora NBRC 1965.</title>
        <authorList>
            <person name="Ichikawa N."/>
            <person name="Sato H."/>
            <person name="Tonouchi N."/>
        </authorList>
    </citation>
    <scope>NUCLEOTIDE SEQUENCE</scope>
    <source>
        <strain evidence="2">NBRC 1965</strain>
    </source>
</reference>
<organism evidence="2 3">
    <name type="scientific">Ambrosiozyma monospora</name>
    <name type="common">Yeast</name>
    <name type="synonym">Endomycopsis monosporus</name>
    <dbReference type="NCBI Taxonomy" id="43982"/>
    <lineage>
        <taxon>Eukaryota</taxon>
        <taxon>Fungi</taxon>
        <taxon>Dikarya</taxon>
        <taxon>Ascomycota</taxon>
        <taxon>Saccharomycotina</taxon>
        <taxon>Pichiomycetes</taxon>
        <taxon>Pichiales</taxon>
        <taxon>Pichiaceae</taxon>
        <taxon>Ambrosiozyma</taxon>
    </lineage>
</organism>
<name>A0A9W7DJ49_AMBMO</name>
<dbReference type="Proteomes" id="UP001165063">
    <property type="component" value="Unassembled WGS sequence"/>
</dbReference>
<dbReference type="AlphaFoldDB" id="A0A9W7DJ49"/>
<accession>A0A9W7DJ49</accession>
<keyword evidence="3" id="KW-1185">Reference proteome</keyword>
<evidence type="ECO:0000256" key="1">
    <source>
        <dbReference type="SAM" id="SignalP"/>
    </source>
</evidence>
<evidence type="ECO:0000313" key="3">
    <source>
        <dbReference type="Proteomes" id="UP001165063"/>
    </source>
</evidence>
<feature type="signal peptide" evidence="1">
    <location>
        <begin position="1"/>
        <end position="20"/>
    </location>
</feature>
<sequence length="503" mass="50955">MNSLLPRSQLLLIVALLSSAAPIADNDALDMAEAIQSSVSANIASISSQIAADNAAMIADSGNAGITVSQSNAIVVHNGSVVTQVNIATTIDDATLTDDSDNFATVTATSAADNNADDGNGVTVSATAGIQIVNGSVVFETQAVTTIAKRDDNVVTQDVTAAPQTIVQTVEATVDLGVTSTAVENVTVTGATITNVQYVTETAEPTTVTVDPVTVTADSVVVTDIEDITQTEGSIVTDQDATQTEASVVTDVQDSTQTEANVVTQTQEAVAASVVTVDAEKRDTDAPDALAAAVSALESAFVALADLQSTTTAIANENGVTVQETHALVMHDGTVVSSTDGTTTYGDATAAPVLATDTVSSNAVHVDDNNDYDDSGVTVSATAGIQVINGSVVSQTAAITTLVKRDAVSTDVVNVTNPAQTIFKTVVDSVDLGATGTAVENVTVIGATVTDVQYVTNVGEPITVTAAPVTVTAAPTIFQANHVIVLDVDSTLSTSYTQAESES</sequence>
<evidence type="ECO:0000313" key="2">
    <source>
        <dbReference type="EMBL" id="GMG25759.1"/>
    </source>
</evidence>
<feature type="chain" id="PRO_5040988187" evidence="1">
    <location>
        <begin position="21"/>
        <end position="503"/>
    </location>
</feature>
<keyword evidence="1" id="KW-0732">Signal</keyword>
<comment type="caution">
    <text evidence="2">The sequence shown here is derived from an EMBL/GenBank/DDBJ whole genome shotgun (WGS) entry which is preliminary data.</text>
</comment>
<protein>
    <submittedName>
        <fullName evidence="2">Unnamed protein product</fullName>
    </submittedName>
</protein>
<gene>
    <name evidence="2" type="ORF">Amon01_000316600</name>
</gene>